<dbReference type="SUPFAM" id="SSF47095">
    <property type="entry name" value="HMG-box"/>
    <property type="match status" value="2"/>
</dbReference>
<feature type="domain" description="HMG box" evidence="4">
    <location>
        <begin position="39"/>
        <end position="114"/>
    </location>
</feature>
<proteinExistence type="predicted"/>
<dbReference type="GO" id="GO:0003677">
    <property type="term" value="F:DNA binding"/>
    <property type="evidence" value="ECO:0007669"/>
    <property type="project" value="UniProtKB-UniRule"/>
</dbReference>
<dbReference type="PROSITE" id="PS50118">
    <property type="entry name" value="HMG_BOX_2"/>
    <property type="match status" value="2"/>
</dbReference>
<evidence type="ECO:0000313" key="6">
    <source>
        <dbReference type="Proteomes" id="UP001182556"/>
    </source>
</evidence>
<dbReference type="Gene3D" id="1.10.30.10">
    <property type="entry name" value="High mobility group box domain"/>
    <property type="match status" value="2"/>
</dbReference>
<dbReference type="Proteomes" id="UP001182556">
    <property type="component" value="Unassembled WGS sequence"/>
</dbReference>
<feature type="compositionally biased region" description="Basic and acidic residues" evidence="3">
    <location>
        <begin position="191"/>
        <end position="225"/>
    </location>
</feature>
<feature type="DNA-binding region" description="HMG box" evidence="2">
    <location>
        <begin position="153"/>
        <end position="219"/>
    </location>
</feature>
<dbReference type="InterPro" id="IPR050342">
    <property type="entry name" value="HMGB"/>
</dbReference>
<evidence type="ECO:0000256" key="1">
    <source>
        <dbReference type="ARBA" id="ARBA00023125"/>
    </source>
</evidence>
<sequence>MLNAGRSVIQARAFSAGRVVFGRPSPRAKLEKAGLPIPPRAPGSGFAQFVSEHMSKNGDKFKNFKTASGKYDFAAASAEMSKSWKALSDSERNQYLERADADRREFAKTFEKFADSLKPGQYAAIERALGKPLRFPGSKVSYNKKVREATGSPGQPLTPFFLYLAEFRNNSEAQGLATIEVAKLAGTKWRSMSEQDKEPFKQRSLESQKAYKDWKESQEHSSESP</sequence>
<keyword evidence="2" id="KW-0539">Nucleus</keyword>
<feature type="region of interest" description="Disordered" evidence="3">
    <location>
        <begin position="188"/>
        <end position="225"/>
    </location>
</feature>
<feature type="domain" description="HMG box" evidence="4">
    <location>
        <begin position="153"/>
        <end position="219"/>
    </location>
</feature>
<evidence type="ECO:0000256" key="2">
    <source>
        <dbReference type="PROSITE-ProRule" id="PRU00267"/>
    </source>
</evidence>
<dbReference type="PANTHER" id="PTHR48112">
    <property type="entry name" value="HIGH MOBILITY GROUP PROTEIN DSP1"/>
    <property type="match status" value="1"/>
</dbReference>
<dbReference type="CDD" id="cd00084">
    <property type="entry name" value="HMG-box_SF"/>
    <property type="match status" value="1"/>
</dbReference>
<keyword evidence="1 2" id="KW-0238">DNA-binding</keyword>
<accession>A0AAD9FPQ4</accession>
<dbReference type="PANTHER" id="PTHR48112:SF22">
    <property type="entry name" value="MITOCHONDRIAL TRANSCRIPTION FACTOR A, ISOFORM B"/>
    <property type="match status" value="1"/>
</dbReference>
<organism evidence="5 6">
    <name type="scientific">Papiliotrema laurentii</name>
    <name type="common">Cryptococcus laurentii</name>
    <dbReference type="NCBI Taxonomy" id="5418"/>
    <lineage>
        <taxon>Eukaryota</taxon>
        <taxon>Fungi</taxon>
        <taxon>Dikarya</taxon>
        <taxon>Basidiomycota</taxon>
        <taxon>Agaricomycotina</taxon>
        <taxon>Tremellomycetes</taxon>
        <taxon>Tremellales</taxon>
        <taxon>Rhynchogastremaceae</taxon>
        <taxon>Papiliotrema</taxon>
    </lineage>
</organism>
<evidence type="ECO:0000313" key="5">
    <source>
        <dbReference type="EMBL" id="KAK1924071.1"/>
    </source>
</evidence>
<dbReference type="InterPro" id="IPR009071">
    <property type="entry name" value="HMG_box_dom"/>
</dbReference>
<name>A0AAD9FPQ4_PAPLA</name>
<feature type="DNA-binding region" description="HMG box" evidence="2">
    <location>
        <begin position="39"/>
        <end position="114"/>
    </location>
</feature>
<dbReference type="GO" id="GO:0005634">
    <property type="term" value="C:nucleus"/>
    <property type="evidence" value="ECO:0007669"/>
    <property type="project" value="UniProtKB-UniRule"/>
</dbReference>
<gene>
    <name evidence="5" type="ORF">DB88DRAFT_264769</name>
</gene>
<dbReference type="Pfam" id="PF09011">
    <property type="entry name" value="HMG_box_2"/>
    <property type="match status" value="1"/>
</dbReference>
<reference evidence="5" key="1">
    <citation type="submission" date="2023-02" db="EMBL/GenBank/DDBJ databases">
        <title>Identification and recombinant expression of a fungal hydrolase from Papiliotrema laurentii that hydrolyzes apple cutin and clears colloidal polyester polyurethane.</title>
        <authorList>
            <consortium name="DOE Joint Genome Institute"/>
            <person name="Roman V.A."/>
            <person name="Bojanowski C."/>
            <person name="Crable B.R."/>
            <person name="Wagner D.N."/>
            <person name="Hung C.S."/>
            <person name="Nadeau L.J."/>
            <person name="Schratz L."/>
            <person name="Haridas S."/>
            <person name="Pangilinan J."/>
            <person name="Lipzen A."/>
            <person name="Na H."/>
            <person name="Yan M."/>
            <person name="Ng V."/>
            <person name="Grigoriev I.V."/>
            <person name="Spatafora J.W."/>
            <person name="Barlow D."/>
            <person name="Biffinger J."/>
            <person name="Kelley-Loughnane N."/>
            <person name="Varaljay V.A."/>
            <person name="Crookes-Goodson W.J."/>
        </authorList>
    </citation>
    <scope>NUCLEOTIDE SEQUENCE</scope>
    <source>
        <strain evidence="5">5307AH</strain>
    </source>
</reference>
<evidence type="ECO:0000256" key="3">
    <source>
        <dbReference type="SAM" id="MobiDB-lite"/>
    </source>
</evidence>
<evidence type="ECO:0000259" key="4">
    <source>
        <dbReference type="PROSITE" id="PS50118"/>
    </source>
</evidence>
<dbReference type="SMART" id="SM00398">
    <property type="entry name" value="HMG"/>
    <property type="match status" value="2"/>
</dbReference>
<comment type="caution">
    <text evidence="5">The sequence shown here is derived from an EMBL/GenBank/DDBJ whole genome shotgun (WGS) entry which is preliminary data.</text>
</comment>
<protein>
    <recommendedName>
        <fullName evidence="4">HMG box domain-containing protein</fullName>
    </recommendedName>
</protein>
<keyword evidence="6" id="KW-1185">Reference proteome</keyword>
<dbReference type="EMBL" id="JAODAN010000005">
    <property type="protein sequence ID" value="KAK1924071.1"/>
    <property type="molecule type" value="Genomic_DNA"/>
</dbReference>
<dbReference type="Pfam" id="PF00505">
    <property type="entry name" value="HMG_box"/>
    <property type="match status" value="1"/>
</dbReference>
<dbReference type="AlphaFoldDB" id="A0AAD9FPQ4"/>
<dbReference type="InterPro" id="IPR036910">
    <property type="entry name" value="HMG_box_dom_sf"/>
</dbReference>